<reference evidence="1 2" key="1">
    <citation type="journal article" date="2018" name="PLoS Genet.">
        <title>Population sequencing reveals clonal diversity and ancestral inbreeding in the grapevine cultivar Chardonnay.</title>
        <authorList>
            <person name="Roach M.J."/>
            <person name="Johnson D.L."/>
            <person name="Bohlmann J."/>
            <person name="van Vuuren H.J."/>
            <person name="Jones S.J."/>
            <person name="Pretorius I.S."/>
            <person name="Schmidt S.A."/>
            <person name="Borneman A.R."/>
        </authorList>
    </citation>
    <scope>NUCLEOTIDE SEQUENCE [LARGE SCALE GENOMIC DNA]</scope>
    <source>
        <strain evidence="2">cv. Chardonnay</strain>
        <tissue evidence="1">Leaf</tissue>
    </source>
</reference>
<comment type="caution">
    <text evidence="1">The sequence shown here is derived from an EMBL/GenBank/DDBJ whole genome shotgun (WGS) entry which is preliminary data.</text>
</comment>
<dbReference type="Proteomes" id="UP000288805">
    <property type="component" value="Unassembled WGS sequence"/>
</dbReference>
<sequence length="74" mass="8493">MSHPSDSPSWKLVDHRWPDFASEPRNLRLAISVDGPRQPGNDIDVYLAPLLDDLKMLWRKGLNLMMRIGKSSLH</sequence>
<dbReference type="InterPro" id="IPR004242">
    <property type="entry name" value="Transposase_21"/>
</dbReference>
<accession>A0A438BQ73</accession>
<dbReference type="AlphaFoldDB" id="A0A438BQ73"/>
<evidence type="ECO:0000313" key="1">
    <source>
        <dbReference type="EMBL" id="RVW13113.1"/>
    </source>
</evidence>
<evidence type="ECO:0000313" key="2">
    <source>
        <dbReference type="Proteomes" id="UP000288805"/>
    </source>
</evidence>
<protein>
    <submittedName>
        <fullName evidence="1">Uncharacterized protein</fullName>
    </submittedName>
</protein>
<dbReference type="Pfam" id="PF02992">
    <property type="entry name" value="Transposase_21"/>
    <property type="match status" value="1"/>
</dbReference>
<proteinExistence type="predicted"/>
<dbReference type="EMBL" id="QGNW01002665">
    <property type="protein sequence ID" value="RVW13113.1"/>
    <property type="molecule type" value="Genomic_DNA"/>
</dbReference>
<organism evidence="1 2">
    <name type="scientific">Vitis vinifera</name>
    <name type="common">Grape</name>
    <dbReference type="NCBI Taxonomy" id="29760"/>
    <lineage>
        <taxon>Eukaryota</taxon>
        <taxon>Viridiplantae</taxon>
        <taxon>Streptophyta</taxon>
        <taxon>Embryophyta</taxon>
        <taxon>Tracheophyta</taxon>
        <taxon>Spermatophyta</taxon>
        <taxon>Magnoliopsida</taxon>
        <taxon>eudicotyledons</taxon>
        <taxon>Gunneridae</taxon>
        <taxon>Pentapetalae</taxon>
        <taxon>rosids</taxon>
        <taxon>Vitales</taxon>
        <taxon>Vitaceae</taxon>
        <taxon>Viteae</taxon>
        <taxon>Vitis</taxon>
    </lineage>
</organism>
<name>A0A438BQ73_VITVI</name>
<gene>
    <name evidence="1" type="ORF">CK203_108686</name>
</gene>